<dbReference type="EMBL" id="FRAP01000014">
    <property type="protein sequence ID" value="SHK91358.1"/>
    <property type="molecule type" value="Genomic_DNA"/>
</dbReference>
<keyword evidence="1" id="KW-1133">Transmembrane helix</keyword>
<dbReference type="STRING" id="1848.SAMN05443637_11490"/>
<dbReference type="AlphaFoldDB" id="A0A1M6WCH8"/>
<feature type="transmembrane region" description="Helical" evidence="1">
    <location>
        <begin position="38"/>
        <end position="55"/>
    </location>
</feature>
<reference evidence="2 3" key="1">
    <citation type="submission" date="2016-11" db="EMBL/GenBank/DDBJ databases">
        <authorList>
            <person name="Jaros S."/>
            <person name="Januszkiewicz K."/>
            <person name="Wedrychowicz H."/>
        </authorList>
    </citation>
    <scope>NUCLEOTIDE SEQUENCE [LARGE SCALE GENOMIC DNA]</scope>
    <source>
        <strain evidence="2 3">DSM 43832</strain>
    </source>
</reference>
<evidence type="ECO:0000256" key="1">
    <source>
        <dbReference type="SAM" id="Phobius"/>
    </source>
</evidence>
<evidence type="ECO:0000313" key="3">
    <source>
        <dbReference type="Proteomes" id="UP000184363"/>
    </source>
</evidence>
<keyword evidence="1" id="KW-0472">Membrane</keyword>
<dbReference type="RefSeq" id="WP_143172231.1">
    <property type="nucleotide sequence ID" value="NZ_CALGVN010000014.1"/>
</dbReference>
<feature type="transmembrane region" description="Helical" evidence="1">
    <location>
        <begin position="67"/>
        <end position="87"/>
    </location>
</feature>
<keyword evidence="1" id="KW-0812">Transmembrane</keyword>
<accession>A0A1M6WCH8</accession>
<proteinExistence type="predicted"/>
<sequence>MRIVRGCTGLLAGGLVAMLLALSLAWLIAAGHDAPGPGLGRIGGHLVAAVVAVAAQRYADRHPGVRGLLGSAVVLLTTVLLLALAWIV</sequence>
<dbReference type="Proteomes" id="UP000184363">
    <property type="component" value="Unassembled WGS sequence"/>
</dbReference>
<evidence type="ECO:0000313" key="2">
    <source>
        <dbReference type="EMBL" id="SHK91358.1"/>
    </source>
</evidence>
<organism evidence="2 3">
    <name type="scientific">Pseudonocardia thermophila</name>
    <dbReference type="NCBI Taxonomy" id="1848"/>
    <lineage>
        <taxon>Bacteria</taxon>
        <taxon>Bacillati</taxon>
        <taxon>Actinomycetota</taxon>
        <taxon>Actinomycetes</taxon>
        <taxon>Pseudonocardiales</taxon>
        <taxon>Pseudonocardiaceae</taxon>
        <taxon>Pseudonocardia</taxon>
    </lineage>
</organism>
<name>A0A1M6WCH8_PSETH</name>
<feature type="transmembrane region" description="Helical" evidence="1">
    <location>
        <begin position="7"/>
        <end position="32"/>
    </location>
</feature>
<keyword evidence="3" id="KW-1185">Reference proteome</keyword>
<gene>
    <name evidence="2" type="ORF">SAMN05443637_11490</name>
</gene>
<protein>
    <submittedName>
        <fullName evidence="2">Uncharacterized protein</fullName>
    </submittedName>
</protein>